<proteinExistence type="inferred from homology"/>
<comment type="catalytic activity">
    <reaction evidence="11 12">
        <text>D-glycero-beta-D-manno-heptose 1-phosphate + ATP + H(+) = ADP-D-glycero-beta-D-manno-heptose + diphosphate</text>
        <dbReference type="Rhea" id="RHEA:27465"/>
        <dbReference type="ChEBI" id="CHEBI:15378"/>
        <dbReference type="ChEBI" id="CHEBI:30616"/>
        <dbReference type="ChEBI" id="CHEBI:33019"/>
        <dbReference type="ChEBI" id="CHEBI:59967"/>
        <dbReference type="ChEBI" id="CHEBI:61593"/>
        <dbReference type="EC" id="2.7.7.70"/>
    </reaction>
</comment>
<dbReference type="InterPro" id="IPR011611">
    <property type="entry name" value="PfkB_dom"/>
</dbReference>
<comment type="function">
    <text evidence="2 12">Catalyzes the ADP transfer from ATP to D-glycero-beta-D-manno-heptose 1-phosphate, yielding ADP-D-glycero-beta-D-manno-heptose.</text>
</comment>
<evidence type="ECO:0000256" key="12">
    <source>
        <dbReference type="HAMAP-Rule" id="MF_01603"/>
    </source>
</evidence>
<comment type="similarity">
    <text evidence="12">In the N-terminal section; belongs to the carbohydrate kinase PfkB family.</text>
</comment>
<dbReference type="PANTHER" id="PTHR46969:SF1">
    <property type="entry name" value="BIFUNCTIONAL PROTEIN HLDE"/>
    <property type="match status" value="1"/>
</dbReference>
<comment type="catalytic activity">
    <reaction evidence="12">
        <text>D-glycero-beta-D-manno-heptose 7-phosphate + ATP = D-glycero-beta-D-manno-heptose 1,7-bisphosphate + ADP + H(+)</text>
        <dbReference type="Rhea" id="RHEA:27473"/>
        <dbReference type="ChEBI" id="CHEBI:15378"/>
        <dbReference type="ChEBI" id="CHEBI:30616"/>
        <dbReference type="ChEBI" id="CHEBI:60204"/>
        <dbReference type="ChEBI" id="CHEBI:60208"/>
        <dbReference type="ChEBI" id="CHEBI:456216"/>
        <dbReference type="EC" id="2.7.1.167"/>
    </reaction>
</comment>
<evidence type="ECO:0000256" key="11">
    <source>
        <dbReference type="ARBA" id="ARBA00047428"/>
    </source>
</evidence>
<feature type="active site" evidence="12">
    <location>
        <position position="265"/>
    </location>
</feature>
<dbReference type="Pfam" id="PF01467">
    <property type="entry name" value="CTP_transf_like"/>
    <property type="match status" value="1"/>
</dbReference>
<keyword evidence="7 12" id="KW-0418">Kinase</keyword>
<organism evidence="15 16">
    <name type="scientific">Commensalibacter oyaizuii</name>
    <dbReference type="NCBI Taxonomy" id="3043873"/>
    <lineage>
        <taxon>Bacteria</taxon>
        <taxon>Pseudomonadati</taxon>
        <taxon>Pseudomonadota</taxon>
        <taxon>Alphaproteobacteria</taxon>
        <taxon>Acetobacterales</taxon>
        <taxon>Acetobacteraceae</taxon>
    </lineage>
</organism>
<accession>A0ABT6Q234</accession>
<keyword evidence="9 12" id="KW-0511">Multifunctional enzyme</keyword>
<comment type="caution">
    <text evidence="15">The sequence shown here is derived from an EMBL/GenBank/DDBJ whole genome shotgun (WGS) entry which is preliminary data.</text>
</comment>
<dbReference type="SUPFAM" id="SSF53613">
    <property type="entry name" value="Ribokinase-like"/>
    <property type="match status" value="1"/>
</dbReference>
<evidence type="ECO:0000256" key="1">
    <source>
        <dbReference type="ARBA" id="ARBA00002319"/>
    </source>
</evidence>
<protein>
    <recommendedName>
        <fullName evidence="12">Bifunctional protein HldE</fullName>
    </recommendedName>
    <domain>
        <recommendedName>
            <fullName evidence="12">D-beta-D-heptose 7-phosphate kinase</fullName>
            <ecNumber evidence="12">2.7.1.167</ecNumber>
        </recommendedName>
        <alternativeName>
            <fullName evidence="12">D-beta-D-heptose 7-phosphotransferase</fullName>
        </alternativeName>
        <alternativeName>
            <fullName evidence="12">D-glycero-beta-D-manno-heptose-7-phosphate kinase</fullName>
        </alternativeName>
    </domain>
    <domain>
        <recommendedName>
            <fullName evidence="12">D-beta-D-heptose 1-phosphate adenylyltransferase</fullName>
            <ecNumber evidence="12">2.7.7.70</ecNumber>
        </recommendedName>
        <alternativeName>
            <fullName evidence="12">D-glycero-beta-D-manno-heptose 1-phosphate adenylyltransferase</fullName>
        </alternativeName>
    </domain>
</protein>
<keyword evidence="16" id="KW-1185">Reference proteome</keyword>
<evidence type="ECO:0000256" key="10">
    <source>
        <dbReference type="ARBA" id="ARBA00023277"/>
    </source>
</evidence>
<dbReference type="EC" id="2.7.1.167" evidence="12"/>
<feature type="domain" description="Carbohydrate kinase PfkB" evidence="13">
    <location>
        <begin position="8"/>
        <end position="304"/>
    </location>
</feature>
<evidence type="ECO:0000256" key="3">
    <source>
        <dbReference type="ARBA" id="ARBA00004713"/>
    </source>
</evidence>
<dbReference type="EC" id="2.7.7.70" evidence="12"/>
<dbReference type="InterPro" id="IPR029056">
    <property type="entry name" value="Ribokinase-like"/>
</dbReference>
<comment type="pathway">
    <text evidence="12">Nucleotide-sugar biosynthesis; ADP-L-glycero-beta-D-manno-heptose biosynthesis; ADP-L-glycero-beta-D-manno-heptose from D-glycero-beta-D-manno-heptose 7-phosphate: step 3/4.</text>
</comment>
<dbReference type="NCBIfam" id="TIGR00125">
    <property type="entry name" value="cyt_tran_rel"/>
    <property type="match status" value="1"/>
</dbReference>
<gene>
    <name evidence="15" type="primary">rfaE1</name>
    <name evidence="12" type="synonym">hldE</name>
    <name evidence="15" type="ORF">QJV27_07285</name>
</gene>
<comment type="pathway">
    <text evidence="12">Nucleotide-sugar biosynthesis; ADP-L-glycero-beta-D-manno-heptose biosynthesis; ADP-L-glycero-beta-D-manno-heptose from D-glycero-beta-D-manno-heptose 7-phosphate: step 1/4.</text>
</comment>
<comment type="function">
    <text evidence="1 12">Catalyzes the phosphorylation of D-glycero-D-manno-heptose 7-phosphate at the C-1 position to selectively form D-glycero-beta-D-manno-heptose-1,7-bisphosphate.</text>
</comment>
<keyword evidence="4 12" id="KW-0808">Transferase</keyword>
<dbReference type="Gene3D" id="3.40.50.620">
    <property type="entry name" value="HUPs"/>
    <property type="match status" value="1"/>
</dbReference>
<dbReference type="RefSeq" id="WP_281448269.1">
    <property type="nucleotide sequence ID" value="NZ_JASBAO010000001.1"/>
</dbReference>
<keyword evidence="8 12" id="KW-0067">ATP-binding</keyword>
<dbReference type="Pfam" id="PF00294">
    <property type="entry name" value="PfkB"/>
    <property type="match status" value="1"/>
</dbReference>
<evidence type="ECO:0000256" key="7">
    <source>
        <dbReference type="ARBA" id="ARBA00022777"/>
    </source>
</evidence>
<reference evidence="15" key="1">
    <citation type="submission" date="2023-05" db="EMBL/GenBank/DDBJ databases">
        <title>Whole genome sequence of Commensalibacter sp.</title>
        <authorList>
            <person name="Charoenyingcharoen P."/>
            <person name="Yukphan P."/>
        </authorList>
    </citation>
    <scope>NUCLEOTIDE SEQUENCE</scope>
    <source>
        <strain evidence="15">TBRC 16381</strain>
    </source>
</reference>
<dbReference type="CDD" id="cd01172">
    <property type="entry name" value="RfaE_like"/>
    <property type="match status" value="1"/>
</dbReference>
<dbReference type="NCBIfam" id="TIGR02199">
    <property type="entry name" value="rfaE_dom_II"/>
    <property type="match status" value="1"/>
</dbReference>
<evidence type="ECO:0000259" key="13">
    <source>
        <dbReference type="Pfam" id="PF00294"/>
    </source>
</evidence>
<dbReference type="Proteomes" id="UP001431634">
    <property type="component" value="Unassembled WGS sequence"/>
</dbReference>
<dbReference type="EMBL" id="JASBAO010000001">
    <property type="protein sequence ID" value="MDI2091171.1"/>
    <property type="molecule type" value="Genomic_DNA"/>
</dbReference>
<evidence type="ECO:0000256" key="2">
    <source>
        <dbReference type="ARBA" id="ARBA00003753"/>
    </source>
</evidence>
<evidence type="ECO:0000256" key="8">
    <source>
        <dbReference type="ARBA" id="ARBA00022840"/>
    </source>
</evidence>
<dbReference type="Gene3D" id="3.40.1190.20">
    <property type="match status" value="1"/>
</dbReference>
<evidence type="ECO:0000259" key="14">
    <source>
        <dbReference type="Pfam" id="PF01467"/>
    </source>
</evidence>
<dbReference type="InterPro" id="IPR014729">
    <property type="entry name" value="Rossmann-like_a/b/a_fold"/>
</dbReference>
<comment type="subunit">
    <text evidence="12">Homodimer.</text>
</comment>
<dbReference type="InterPro" id="IPR011914">
    <property type="entry name" value="RfaE_dom_II"/>
</dbReference>
<comment type="similarity">
    <text evidence="12">In the C-terminal section; belongs to the cytidylyltransferase family.</text>
</comment>
<evidence type="ECO:0000313" key="16">
    <source>
        <dbReference type="Proteomes" id="UP001431634"/>
    </source>
</evidence>
<keyword evidence="5 12" id="KW-0548">Nucleotidyltransferase</keyword>
<name>A0ABT6Q234_9PROT</name>
<evidence type="ECO:0000256" key="4">
    <source>
        <dbReference type="ARBA" id="ARBA00022679"/>
    </source>
</evidence>
<dbReference type="HAMAP" id="MF_01603">
    <property type="entry name" value="HldE"/>
    <property type="match status" value="1"/>
</dbReference>
<feature type="domain" description="Cytidyltransferase-like" evidence="14">
    <location>
        <begin position="351"/>
        <end position="446"/>
    </location>
</feature>
<evidence type="ECO:0000256" key="5">
    <source>
        <dbReference type="ARBA" id="ARBA00022695"/>
    </source>
</evidence>
<feature type="region of interest" description="Ribokinase" evidence="12">
    <location>
        <begin position="1"/>
        <end position="325"/>
    </location>
</feature>
<evidence type="ECO:0000256" key="9">
    <source>
        <dbReference type="ARBA" id="ARBA00023268"/>
    </source>
</evidence>
<dbReference type="InterPro" id="IPR004821">
    <property type="entry name" value="Cyt_trans-like"/>
</dbReference>
<feature type="binding site" evidence="12">
    <location>
        <begin position="195"/>
        <end position="198"/>
    </location>
    <ligand>
        <name>ATP</name>
        <dbReference type="ChEBI" id="CHEBI:30616"/>
    </ligand>
</feature>
<dbReference type="SUPFAM" id="SSF52374">
    <property type="entry name" value="Nucleotidylyl transferase"/>
    <property type="match status" value="1"/>
</dbReference>
<dbReference type="PROSITE" id="PS00583">
    <property type="entry name" value="PFKB_KINASES_1"/>
    <property type="match status" value="1"/>
</dbReference>
<dbReference type="NCBIfam" id="TIGR02198">
    <property type="entry name" value="rfaE_dom_I"/>
    <property type="match status" value="1"/>
</dbReference>
<dbReference type="PANTHER" id="PTHR46969">
    <property type="entry name" value="BIFUNCTIONAL PROTEIN HLDE"/>
    <property type="match status" value="1"/>
</dbReference>
<dbReference type="InterPro" id="IPR002173">
    <property type="entry name" value="Carboh/pur_kinase_PfkB_CS"/>
</dbReference>
<dbReference type="GO" id="GO:0016301">
    <property type="term" value="F:kinase activity"/>
    <property type="evidence" value="ECO:0007669"/>
    <property type="project" value="UniProtKB-KW"/>
</dbReference>
<sequence>MDFSNITVLCLGDVMLDRFIYANVQRISPEAPVPVLQLNNKKEMLGGAGNVTSNILSLGGKSILIGLVGHDEYASTIHALMRKKNITSDFLVQSRYRPTICKSRFIAANQQVIRADEESLLPLTHEEITGIKHSIDKAIPLTNAVIISDYGKGVCHPEILEHIIQLAKNCDIPVFVDPKSSDFSLYQYATCVTPNIKEASEAVKHPLENDEDFAQAGQTLLDITKGQAILITRSEKGMTLVEHGKTVETIPSRAREVFDVSGAGDTVIATLTLSYAAGYTLSEAMHIANAAAGVVVAKAGTSTATIAEVLTELQAQKNNNLPELMAPHLISLSDLQQQVQKWKKQGLTVGFTNGCFDIIHPGHVSLLKFAREHCDRLVVALNTDRSIQALKGSQRPINILESRASVIAALRYVDAVIAFDEDTPLTLISHLKPNILIKGGDYLHKDVVGKDIVEQNGGKVILADLQEGFSTTNIIDKITKN</sequence>
<dbReference type="InterPro" id="IPR011913">
    <property type="entry name" value="RfaE_dom_I"/>
</dbReference>
<evidence type="ECO:0000313" key="15">
    <source>
        <dbReference type="EMBL" id="MDI2091171.1"/>
    </source>
</evidence>
<keyword evidence="6 12" id="KW-0547">Nucleotide-binding</keyword>
<keyword evidence="10 12" id="KW-0119">Carbohydrate metabolism</keyword>
<comment type="pathway">
    <text evidence="3">Bacterial outer membrane biogenesis; LPS core biosynthesis.</text>
</comment>
<feature type="region of interest" description="Cytidylyltransferase" evidence="12">
    <location>
        <begin position="351"/>
        <end position="481"/>
    </location>
</feature>
<evidence type="ECO:0000256" key="6">
    <source>
        <dbReference type="ARBA" id="ARBA00022741"/>
    </source>
</evidence>
<dbReference type="InterPro" id="IPR023030">
    <property type="entry name" value="Bifunc_HldE"/>
</dbReference>